<dbReference type="NCBIfam" id="NF006765">
    <property type="entry name" value="PRK09287.1"/>
    <property type="match status" value="1"/>
</dbReference>
<dbReference type="SUPFAM" id="SSF48179">
    <property type="entry name" value="6-phosphogluconate dehydrogenase C-terminal domain-like"/>
    <property type="match status" value="1"/>
</dbReference>
<feature type="binding site" evidence="14">
    <location>
        <position position="447"/>
    </location>
    <ligand>
        <name>substrate</name>
        <note>ligand shared between dimeric partners</note>
    </ligand>
</feature>
<feature type="active site" description="Proton donor" evidence="13">
    <location>
        <position position="191"/>
    </location>
</feature>
<comment type="catalytic activity">
    <reaction evidence="11 12 15">
        <text>6-phospho-D-gluconate + NADP(+) = D-ribulose 5-phosphate + CO2 + NADPH</text>
        <dbReference type="Rhea" id="RHEA:10116"/>
        <dbReference type="ChEBI" id="CHEBI:16526"/>
        <dbReference type="ChEBI" id="CHEBI:57783"/>
        <dbReference type="ChEBI" id="CHEBI:58121"/>
        <dbReference type="ChEBI" id="CHEBI:58349"/>
        <dbReference type="ChEBI" id="CHEBI:58759"/>
        <dbReference type="EC" id="1.1.1.44"/>
    </reaction>
</comment>
<keyword evidence="18" id="KW-1185">Reference proteome</keyword>
<evidence type="ECO:0000256" key="12">
    <source>
        <dbReference type="PIRNR" id="PIRNR000109"/>
    </source>
</evidence>
<evidence type="ECO:0000256" key="14">
    <source>
        <dbReference type="PIRSR" id="PIRSR000109-2"/>
    </source>
</evidence>
<evidence type="ECO:0000256" key="3">
    <source>
        <dbReference type="ARBA" id="ARBA00008419"/>
    </source>
</evidence>
<sequence>MKKADIGVIGLGTMGSSLALNMLEKNFRLAVYNNEPELTDVFFKKTRDLSKKVIKTKTLQQMVEAISIPRKIFMMITDGKPIDLLIEKLEPMLSAEDILMDGGNSNFHDTQIRSIKLNKKKIRFFGIGVSGGSNGARYGASLMIGGNEKAYRNIENILQSISANYQGQPCYALLGPDGSGHFTKTIHNGIEYANMQIIADVYGILRDGFHKTSLEISKYYLKWNEGKLNSYLMKITAEILLSIDPITEFSMLDIISDKAYQKGTGQRSVIEGHKLFAPMTITEAAVFYRNLSERKNEREKMQSIFIDNSSFSFNNSDLLIEDLENAIYAAQIIAYTQGFLVMKKASQKYNWNLQLATIARIWREGCIIKSQLINEIAEALTLNYNNTNLLTIPNISNKIIKSLPSLRRIVIACTKHGYPIPALIAALSFFDTYTQGQGTANLVQAQRDFFGSHGFDRSDGIKEKNAPWRIS</sequence>
<dbReference type="eggNOG" id="COG0362">
    <property type="taxonomic scope" value="Bacteria"/>
</dbReference>
<dbReference type="Gene3D" id="3.40.50.720">
    <property type="entry name" value="NAD(P)-binding Rossmann-like Domain"/>
    <property type="match status" value="1"/>
</dbReference>
<dbReference type="Gene3D" id="1.10.1040.10">
    <property type="entry name" value="N-(1-d-carboxylethyl)-l-norvaline Dehydrogenase, domain 2"/>
    <property type="match status" value="1"/>
</dbReference>
<dbReference type="Pfam" id="PF03446">
    <property type="entry name" value="NAD_binding_2"/>
    <property type="match status" value="1"/>
</dbReference>
<dbReference type="SUPFAM" id="SSF51735">
    <property type="entry name" value="NAD(P)-binding Rossmann-fold domains"/>
    <property type="match status" value="1"/>
</dbReference>
<protein>
    <recommendedName>
        <fullName evidence="6 12">6-phosphogluconate dehydrogenase, decarboxylating</fullName>
        <ecNumber evidence="5 12">1.1.1.44</ecNumber>
    </recommendedName>
</protein>
<comment type="similarity">
    <text evidence="3 12 15">Belongs to the 6-phosphogluconate dehydrogenase family.</text>
</comment>
<dbReference type="GO" id="GO:0050661">
    <property type="term" value="F:NADP binding"/>
    <property type="evidence" value="ECO:0007669"/>
    <property type="project" value="InterPro"/>
</dbReference>
<dbReference type="Pfam" id="PF00393">
    <property type="entry name" value="6PGD"/>
    <property type="match status" value="1"/>
</dbReference>
<dbReference type="InterPro" id="IPR006114">
    <property type="entry name" value="6PGDH_C"/>
</dbReference>
<proteinExistence type="inferred from homology"/>
<feature type="binding site" description="in other chain" evidence="14">
    <location>
        <position position="192"/>
    </location>
    <ligand>
        <name>substrate</name>
        <note>ligand shared between dimeric partners</note>
    </ligand>
</feature>
<evidence type="ECO:0000256" key="1">
    <source>
        <dbReference type="ARBA" id="ARBA00002526"/>
    </source>
</evidence>
<evidence type="ECO:0000256" key="5">
    <source>
        <dbReference type="ARBA" id="ARBA00013011"/>
    </source>
</evidence>
<feature type="binding site" description="in other chain" evidence="14">
    <location>
        <position position="262"/>
    </location>
    <ligand>
        <name>substrate</name>
        <note>ligand shared between dimeric partners</note>
    </ligand>
</feature>
<dbReference type="InterPro" id="IPR006115">
    <property type="entry name" value="6PGDH_NADP-bd"/>
</dbReference>
<feature type="binding site" description="in other chain" evidence="14">
    <location>
        <begin position="187"/>
        <end position="188"/>
    </location>
    <ligand>
        <name>substrate</name>
        <note>ligand shared between dimeric partners</note>
    </ligand>
</feature>
<dbReference type="InterPro" id="IPR008927">
    <property type="entry name" value="6-PGluconate_DH-like_C_sf"/>
</dbReference>
<name>U6B3H2_9HYPH</name>
<feature type="binding site" description="in other chain" evidence="14">
    <location>
        <position position="289"/>
    </location>
    <ligand>
        <name>substrate</name>
        <note>ligand shared between dimeric partners</note>
    </ligand>
</feature>
<keyword evidence="8 12" id="KW-0560">Oxidoreductase</keyword>
<dbReference type="Gene3D" id="1.20.5.320">
    <property type="entry name" value="6-Phosphogluconate Dehydrogenase, domain 3"/>
    <property type="match status" value="1"/>
</dbReference>
<dbReference type="KEGG" id="lar:lam_236"/>
<evidence type="ECO:0000256" key="7">
    <source>
        <dbReference type="ARBA" id="ARBA00022857"/>
    </source>
</evidence>
<dbReference type="InterPro" id="IPR006113">
    <property type="entry name" value="6PGDH_Gnd/GntZ"/>
</dbReference>
<dbReference type="FunFam" id="1.10.1040.10:FF:000032">
    <property type="entry name" value="6-phosphogluconate dehydrogenase, decarboxylating"/>
    <property type="match status" value="1"/>
</dbReference>
<dbReference type="PANTHER" id="PTHR11811">
    <property type="entry name" value="6-PHOSPHOGLUCONATE DEHYDROGENASE"/>
    <property type="match status" value="1"/>
</dbReference>
<reference evidence="17 18" key="1">
    <citation type="journal article" date="2014" name="Mol. Plant Microbe Interact.">
        <title>The complete genome sequence of Candidatus Liberibacter americanus, associated with citrus Huanglongbing.</title>
        <authorList>
            <person name="Wulff N.A."/>
            <person name="Zhang S."/>
            <person name="Setubal J.C."/>
            <person name="Almeida N.F."/>
            <person name="Martins E.C."/>
            <person name="Harakava R."/>
            <person name="Kumar D."/>
            <person name="Rangel L.T."/>
            <person name="Foissac X."/>
            <person name="Bove J."/>
            <person name="Gabriel D.W."/>
        </authorList>
    </citation>
    <scope>NUCLEOTIDE SEQUENCE [LARGE SCALE GENOMIC DNA]</scope>
    <source>
        <strain evidence="17 18">Sao Paulo</strain>
    </source>
</reference>
<dbReference type="InterPro" id="IPR013328">
    <property type="entry name" value="6PGD_dom2"/>
</dbReference>
<dbReference type="InterPro" id="IPR036291">
    <property type="entry name" value="NAD(P)-bd_dom_sf"/>
</dbReference>
<dbReference type="PATRIC" id="fig|1261131.3.peg.225"/>
<dbReference type="AlphaFoldDB" id="U6B3H2"/>
<feature type="binding site" evidence="14">
    <location>
        <position position="453"/>
    </location>
    <ligand>
        <name>substrate</name>
        <note>ligand shared between dimeric partners</note>
    </ligand>
</feature>
<accession>U6B3H2</accession>
<dbReference type="NCBIfam" id="TIGR00873">
    <property type="entry name" value="gnd"/>
    <property type="match status" value="1"/>
</dbReference>
<dbReference type="RefSeq" id="WP_007556859.1">
    <property type="nucleotide sequence ID" value="NC_022793.1"/>
</dbReference>
<dbReference type="SMART" id="SM01350">
    <property type="entry name" value="6PGD"/>
    <property type="match status" value="1"/>
</dbReference>
<dbReference type="HOGENOM" id="CLU_024540_4_2_5"/>
<evidence type="ECO:0000256" key="9">
    <source>
        <dbReference type="ARBA" id="ARBA00023064"/>
    </source>
</evidence>
<dbReference type="InterPro" id="IPR006183">
    <property type="entry name" value="Pgluconate_DH"/>
</dbReference>
<keyword evidence="10 12" id="KW-0570">Pentose shunt</keyword>
<evidence type="ECO:0000313" key="18">
    <source>
        <dbReference type="Proteomes" id="UP000017862"/>
    </source>
</evidence>
<feature type="binding site" description="in other chain" evidence="14">
    <location>
        <position position="104"/>
    </location>
    <ligand>
        <name>substrate</name>
        <note>ligand shared between dimeric partners</note>
    </ligand>
</feature>
<gene>
    <name evidence="17" type="primary">gnd</name>
    <name evidence="17" type="ORF">lam_236</name>
</gene>
<dbReference type="GO" id="GO:0019521">
    <property type="term" value="P:D-gluconate metabolic process"/>
    <property type="evidence" value="ECO:0007669"/>
    <property type="project" value="UniProtKB-KW"/>
</dbReference>
<evidence type="ECO:0000256" key="13">
    <source>
        <dbReference type="PIRSR" id="PIRSR000109-1"/>
    </source>
</evidence>
<dbReference type="PIRSF" id="PIRSF000109">
    <property type="entry name" value="6PGD"/>
    <property type="match status" value="1"/>
</dbReference>
<dbReference type="GO" id="GO:0004616">
    <property type="term" value="F:phosphogluconate dehydrogenase (decarboxylating) activity"/>
    <property type="evidence" value="ECO:0007669"/>
    <property type="project" value="UniProtKB-EC"/>
</dbReference>
<dbReference type="EMBL" id="CP006604">
    <property type="protein sequence ID" value="AHA27609.1"/>
    <property type="molecule type" value="Genomic_DNA"/>
</dbReference>
<evidence type="ECO:0000256" key="8">
    <source>
        <dbReference type="ARBA" id="ARBA00023002"/>
    </source>
</evidence>
<dbReference type="Proteomes" id="UP000017862">
    <property type="component" value="Chromosome"/>
</dbReference>
<comment type="function">
    <text evidence="1 12">Catalyzes the oxidative decarboxylation of 6-phosphogluconate to ribulose 5-phosphate and CO(2), with concomitant reduction of NADP to NADPH.</text>
</comment>
<organism evidence="17 18">
    <name type="scientific">Candidatus Liberibacter americanus str. Sao Paulo</name>
    <dbReference type="NCBI Taxonomy" id="1261131"/>
    <lineage>
        <taxon>Bacteria</taxon>
        <taxon>Pseudomonadati</taxon>
        <taxon>Pseudomonadota</taxon>
        <taxon>Alphaproteobacteria</taxon>
        <taxon>Hyphomicrobiales</taxon>
        <taxon>Rhizobiaceae</taxon>
        <taxon>Liberibacter</taxon>
    </lineage>
</organism>
<dbReference type="STRING" id="1261131.lam_236"/>
<keyword evidence="9 15" id="KW-0311">Gluconate utilization</keyword>
<comment type="subunit">
    <text evidence="4 12">Homodimer.</text>
</comment>
<dbReference type="UniPathway" id="UPA00115">
    <property type="reaction ID" value="UER00410"/>
</dbReference>
<feature type="binding site" description="in other chain" evidence="14">
    <location>
        <begin position="130"/>
        <end position="132"/>
    </location>
    <ligand>
        <name>substrate</name>
        <note>ligand shared between dimeric partners</note>
    </ligand>
</feature>
<dbReference type="PRINTS" id="PR00076">
    <property type="entry name" value="6PGDHDRGNASE"/>
</dbReference>
<evidence type="ECO:0000259" key="16">
    <source>
        <dbReference type="SMART" id="SM01350"/>
    </source>
</evidence>
<dbReference type="EC" id="1.1.1.44" evidence="5 12"/>
<evidence type="ECO:0000256" key="15">
    <source>
        <dbReference type="RuleBase" id="RU000485"/>
    </source>
</evidence>
<evidence type="ECO:0000256" key="10">
    <source>
        <dbReference type="ARBA" id="ARBA00023126"/>
    </source>
</evidence>
<evidence type="ECO:0000313" key="17">
    <source>
        <dbReference type="EMBL" id="AHA27609.1"/>
    </source>
</evidence>
<evidence type="ECO:0000256" key="11">
    <source>
        <dbReference type="ARBA" id="ARBA00048640"/>
    </source>
</evidence>
<comment type="pathway">
    <text evidence="2 12 15">Carbohydrate degradation; pentose phosphate pathway; D-ribulose 5-phosphate from D-glucose 6-phosphate (oxidative stage): step 3/3.</text>
</comment>
<evidence type="ECO:0000256" key="2">
    <source>
        <dbReference type="ARBA" id="ARBA00004874"/>
    </source>
</evidence>
<evidence type="ECO:0000256" key="6">
    <source>
        <dbReference type="ARBA" id="ARBA00018193"/>
    </source>
</evidence>
<evidence type="ECO:0000256" key="4">
    <source>
        <dbReference type="ARBA" id="ARBA00011738"/>
    </source>
</evidence>
<feature type="active site" description="Proton acceptor" evidence="13">
    <location>
        <position position="184"/>
    </location>
</feature>
<feature type="domain" description="6-phosphogluconate dehydrogenase C-terminal" evidence="16">
    <location>
        <begin position="180"/>
        <end position="469"/>
    </location>
</feature>
<dbReference type="GO" id="GO:0006098">
    <property type="term" value="P:pentose-phosphate shunt"/>
    <property type="evidence" value="ECO:0007669"/>
    <property type="project" value="UniProtKB-UniPathway"/>
</dbReference>
<keyword evidence="7 12" id="KW-0521">NADP</keyword>